<dbReference type="InterPro" id="IPR050793">
    <property type="entry name" value="CMP-NeuNAc_synthase"/>
</dbReference>
<dbReference type="OrthoDB" id="9805604at2"/>
<proteinExistence type="predicted"/>
<dbReference type="Gene3D" id="3.90.550.10">
    <property type="entry name" value="Spore Coat Polysaccharide Biosynthesis Protein SpsA, Chain A"/>
    <property type="match status" value="1"/>
</dbReference>
<dbReference type="GO" id="GO:0008781">
    <property type="term" value="F:N-acylneuraminate cytidylyltransferase activity"/>
    <property type="evidence" value="ECO:0007669"/>
    <property type="project" value="TreeGrafter"/>
</dbReference>
<dbReference type="PANTHER" id="PTHR21485">
    <property type="entry name" value="HAD SUPERFAMILY MEMBERS CMAS AND KDSC"/>
    <property type="match status" value="1"/>
</dbReference>
<organism evidence="1 2">
    <name type="scientific">Bauldia litoralis</name>
    <dbReference type="NCBI Taxonomy" id="665467"/>
    <lineage>
        <taxon>Bacteria</taxon>
        <taxon>Pseudomonadati</taxon>
        <taxon>Pseudomonadota</taxon>
        <taxon>Alphaproteobacteria</taxon>
        <taxon>Hyphomicrobiales</taxon>
        <taxon>Kaistiaceae</taxon>
        <taxon>Bauldia</taxon>
    </lineage>
</organism>
<dbReference type="PANTHER" id="PTHR21485:SF6">
    <property type="entry name" value="N-ACYLNEURAMINATE CYTIDYLYLTRANSFERASE-RELATED"/>
    <property type="match status" value="1"/>
</dbReference>
<dbReference type="EMBL" id="FMXQ01000001">
    <property type="protein sequence ID" value="SDB05654.1"/>
    <property type="molecule type" value="Genomic_DNA"/>
</dbReference>
<protein>
    <submittedName>
        <fullName evidence="1">CMP-N-acetylneuraminic acid synthetase</fullName>
    </submittedName>
</protein>
<dbReference type="SUPFAM" id="SSF53448">
    <property type="entry name" value="Nucleotide-diphospho-sugar transferases"/>
    <property type="match status" value="1"/>
</dbReference>
<dbReference type="AlphaFoldDB" id="A0A1G6AB48"/>
<reference evidence="1 2" key="1">
    <citation type="submission" date="2016-10" db="EMBL/GenBank/DDBJ databases">
        <authorList>
            <person name="de Groot N.N."/>
        </authorList>
    </citation>
    <scope>NUCLEOTIDE SEQUENCE [LARGE SCALE GENOMIC DNA]</scope>
    <source>
        <strain evidence="1 2">ATCC 35022</strain>
    </source>
</reference>
<dbReference type="RefSeq" id="WP_090874532.1">
    <property type="nucleotide sequence ID" value="NZ_FMXQ01000001.1"/>
</dbReference>
<sequence>MKHELVALMPMRHSSERVPGKNYRAFGDGRPLYQHVLDVLLACKAIEKVVIDTDSPIIAEQCAESYPSVVLIDRPPHLVDGTTPMNEVLLHDMDQVPSRFYLQTHSTNPLITAATIDSAVETFLKNYPNYDSLFSVTAHQTRLWDQLCRPINHNANILLRTQDLPPLYEENSCLYIFGDDTLRESRNRLGRRPYMFEMSPWEAVDIDEEINFRIAEVVYRERAEGRLKP</sequence>
<dbReference type="InterPro" id="IPR029044">
    <property type="entry name" value="Nucleotide-diphossugar_trans"/>
</dbReference>
<keyword evidence="2" id="KW-1185">Reference proteome</keyword>
<name>A0A1G6AB48_9HYPH</name>
<evidence type="ECO:0000313" key="1">
    <source>
        <dbReference type="EMBL" id="SDB05654.1"/>
    </source>
</evidence>
<dbReference type="Proteomes" id="UP000199071">
    <property type="component" value="Unassembled WGS sequence"/>
</dbReference>
<evidence type="ECO:0000313" key="2">
    <source>
        <dbReference type="Proteomes" id="UP000199071"/>
    </source>
</evidence>
<dbReference type="STRING" id="665467.SAMN02982931_00406"/>
<dbReference type="Pfam" id="PF02348">
    <property type="entry name" value="CTP_transf_3"/>
    <property type="match status" value="1"/>
</dbReference>
<dbReference type="CDD" id="cd02513">
    <property type="entry name" value="CMP-NeuAc_Synthase"/>
    <property type="match status" value="1"/>
</dbReference>
<accession>A0A1G6AB48</accession>
<dbReference type="InterPro" id="IPR003329">
    <property type="entry name" value="Cytidylyl_trans"/>
</dbReference>
<gene>
    <name evidence="1" type="ORF">SAMN02982931_00406</name>
</gene>